<evidence type="ECO:0000259" key="2">
    <source>
        <dbReference type="Pfam" id="PF01569"/>
    </source>
</evidence>
<evidence type="ECO:0000256" key="1">
    <source>
        <dbReference type="SAM" id="Phobius"/>
    </source>
</evidence>
<comment type="caution">
    <text evidence="4">The sequence shown here is derived from an EMBL/GenBank/DDBJ whole genome shotgun (WGS) entry which is preliminary data.</text>
</comment>
<keyword evidence="1" id="KW-1133">Transmembrane helix</keyword>
<dbReference type="Pfam" id="PF01569">
    <property type="entry name" value="PAP2"/>
    <property type="match status" value="1"/>
</dbReference>
<evidence type="ECO:0000313" key="3">
    <source>
        <dbReference type="EMBL" id="TWG87497.1"/>
    </source>
</evidence>
<dbReference type="CDD" id="cd01610">
    <property type="entry name" value="PAP2_like"/>
    <property type="match status" value="1"/>
</dbReference>
<feature type="transmembrane region" description="Helical" evidence="1">
    <location>
        <begin position="6"/>
        <end position="26"/>
    </location>
</feature>
<feature type="domain" description="Phosphatidic acid phosphatase type 2/haloperoxidase" evidence="2">
    <location>
        <begin position="72"/>
        <end position="142"/>
    </location>
</feature>
<dbReference type="SUPFAM" id="SSF48317">
    <property type="entry name" value="Acid phosphatase/Vanadium-dependent haloperoxidase"/>
    <property type="match status" value="1"/>
</dbReference>
<keyword evidence="1" id="KW-0812">Transmembrane</keyword>
<dbReference type="InterPro" id="IPR000326">
    <property type="entry name" value="PAP2/HPO"/>
</dbReference>
<dbReference type="Proteomes" id="UP000318141">
    <property type="component" value="Unassembled WGS sequence"/>
</dbReference>
<reference evidence="4 5" key="1">
    <citation type="submission" date="2019-07" db="EMBL/GenBank/DDBJ databases">
        <title>Genome sequencing of lignin-degrading bacterial isolates.</title>
        <authorList>
            <person name="Gladden J."/>
        </authorList>
    </citation>
    <scope>NUCLEOTIDE SEQUENCE [LARGE SCALE GENOMIC DNA]</scope>
    <source>
        <strain evidence="4 5">J11</strain>
    </source>
</reference>
<feature type="transmembrane region" description="Helical" evidence="1">
    <location>
        <begin position="125"/>
        <end position="143"/>
    </location>
</feature>
<evidence type="ECO:0000313" key="5">
    <source>
        <dbReference type="Proteomes" id="UP000318141"/>
    </source>
</evidence>
<dbReference type="EMBL" id="VLJN01000009">
    <property type="protein sequence ID" value="TWG87501.1"/>
    <property type="molecule type" value="Genomic_DNA"/>
</dbReference>
<dbReference type="Gene3D" id="1.20.144.10">
    <property type="entry name" value="Phosphatidic acid phosphatase type 2/haloperoxidase"/>
    <property type="match status" value="1"/>
</dbReference>
<dbReference type="AlphaFoldDB" id="A0A562BQQ0"/>
<dbReference type="InterPro" id="IPR036938">
    <property type="entry name" value="PAP2/HPO_sf"/>
</dbReference>
<accession>A0A562BQQ0</accession>
<dbReference type="EMBL" id="VLJN01000009">
    <property type="protein sequence ID" value="TWG87497.1"/>
    <property type="molecule type" value="Genomic_DNA"/>
</dbReference>
<gene>
    <name evidence="3" type="ORF">L602_001700000890</name>
    <name evidence="4" type="ORF">L602_001700000930</name>
</gene>
<evidence type="ECO:0000313" key="4">
    <source>
        <dbReference type="EMBL" id="TWG87501.1"/>
    </source>
</evidence>
<dbReference type="OrthoDB" id="8590768at2"/>
<keyword evidence="1" id="KW-0472">Membrane</keyword>
<proteinExistence type="predicted"/>
<name>A0A562BQQ0_9BURK</name>
<sequence length="230" mass="24823">MWHWSLISRFGETSLLLPCALLLYLWLRHGGEPRAARLWLACFTGAATVTLLSKLAFMGWGIGMRSLDFTGLSGHSMMASATLPVLLHRFAPPQRAWLAALCGLAAALLIGYSRLMLQVHSPSEVAGGLLTGMSASIAFLLLSARTPRRGAPVPLSLAIATLMLALPASGLHAPTHAWLEQFAMYLSGRDRPFRREDWPARIARVEPASIAAHLPRHAAVIAGPPGVARR</sequence>
<feature type="transmembrane region" description="Helical" evidence="1">
    <location>
        <begin position="38"/>
        <end position="63"/>
    </location>
</feature>
<organism evidence="4 5">
    <name type="scientific">Cupriavidus gilardii J11</name>
    <dbReference type="NCBI Taxonomy" id="936133"/>
    <lineage>
        <taxon>Bacteria</taxon>
        <taxon>Pseudomonadati</taxon>
        <taxon>Pseudomonadota</taxon>
        <taxon>Betaproteobacteria</taxon>
        <taxon>Burkholderiales</taxon>
        <taxon>Burkholderiaceae</taxon>
        <taxon>Cupriavidus</taxon>
    </lineage>
</organism>
<feature type="transmembrane region" description="Helical" evidence="1">
    <location>
        <begin position="96"/>
        <end position="113"/>
    </location>
</feature>
<keyword evidence="5" id="KW-1185">Reference proteome</keyword>
<protein>
    <submittedName>
        <fullName evidence="4">PAP2 superfamily protein</fullName>
    </submittedName>
</protein>
<feature type="transmembrane region" description="Helical" evidence="1">
    <location>
        <begin position="155"/>
        <end position="179"/>
    </location>
</feature>